<sequence length="181" mass="20083">MPVSIRLISHEGAHFQAPFGDGTVRFGDSAEQACAVLGQPERGSTDTTLYFNAARIQVHVGRGGVEFMEFATNPKKDGIDVEWEGHILSRMNAIDCAEMLMASNDGARVNEEEAPSSYVFEKLGLTVWQPYALQDAMRDLREAETSGDEGELEYFQEEVDMAEFFDSVGIGSQEYMKGYFS</sequence>
<evidence type="ECO:0000313" key="2">
    <source>
        <dbReference type="Proteomes" id="UP001146468"/>
    </source>
</evidence>
<accession>A0A9X3LTG6</accession>
<name>A0A9X3LTG6_9CORY</name>
<proteinExistence type="predicted"/>
<dbReference type="Proteomes" id="UP001146468">
    <property type="component" value="Unassembled WGS sequence"/>
</dbReference>
<evidence type="ECO:0000313" key="1">
    <source>
        <dbReference type="EMBL" id="MCZ9293937.1"/>
    </source>
</evidence>
<keyword evidence="2" id="KW-1185">Reference proteome</keyword>
<protein>
    <submittedName>
        <fullName evidence="1">Uncharacterized protein</fullName>
    </submittedName>
</protein>
<dbReference type="EMBL" id="JAKMUS010000006">
    <property type="protein sequence ID" value="MCZ9293937.1"/>
    <property type="molecule type" value="Genomic_DNA"/>
</dbReference>
<reference evidence="1" key="1">
    <citation type="submission" date="2022-02" db="EMBL/GenBank/DDBJ databases">
        <title>Corynebacterium sp. from urogenital microbiome.</title>
        <authorList>
            <person name="Cappelli E.A."/>
            <person name="Ribeiro T.G."/>
            <person name="Peixe L."/>
        </authorList>
    </citation>
    <scope>NUCLEOTIDE SEQUENCE</scope>
    <source>
        <strain evidence="1">C8Ua_172</strain>
    </source>
</reference>
<comment type="caution">
    <text evidence="1">The sequence shown here is derived from an EMBL/GenBank/DDBJ whole genome shotgun (WGS) entry which is preliminary data.</text>
</comment>
<dbReference type="AlphaFoldDB" id="A0A9X3LTG6"/>
<gene>
    <name evidence="1" type="ORF">L8U60_05490</name>
</gene>
<organism evidence="1 2">
    <name type="scientific">Corynebacterium meitnerae</name>
    <dbReference type="NCBI Taxonomy" id="2913498"/>
    <lineage>
        <taxon>Bacteria</taxon>
        <taxon>Bacillati</taxon>
        <taxon>Actinomycetota</taxon>
        <taxon>Actinomycetes</taxon>
        <taxon>Mycobacteriales</taxon>
        <taxon>Corynebacteriaceae</taxon>
        <taxon>Corynebacterium</taxon>
    </lineage>
</organism>
<dbReference type="RefSeq" id="WP_269965364.1">
    <property type="nucleotide sequence ID" value="NZ_JAKMUS010000006.1"/>
</dbReference>